<organism evidence="2 3">
    <name type="scientific">Thalictrum thalictroides</name>
    <name type="common">Rue-anemone</name>
    <name type="synonym">Anemone thalictroides</name>
    <dbReference type="NCBI Taxonomy" id="46969"/>
    <lineage>
        <taxon>Eukaryota</taxon>
        <taxon>Viridiplantae</taxon>
        <taxon>Streptophyta</taxon>
        <taxon>Embryophyta</taxon>
        <taxon>Tracheophyta</taxon>
        <taxon>Spermatophyta</taxon>
        <taxon>Magnoliopsida</taxon>
        <taxon>Ranunculales</taxon>
        <taxon>Ranunculaceae</taxon>
        <taxon>Thalictroideae</taxon>
        <taxon>Thalictrum</taxon>
    </lineage>
</organism>
<gene>
    <name evidence="2" type="ORF">FRX31_017209</name>
</gene>
<keyword evidence="3" id="KW-1185">Reference proteome</keyword>
<evidence type="ECO:0000313" key="2">
    <source>
        <dbReference type="EMBL" id="KAF5193204.1"/>
    </source>
</evidence>
<sequence>MEFDRYNVPQYGNVSFENQSMTQILCPNGFYGTVSPPYIQNFNNGTHVSSNGEFSHENEPNRNNGANSSLQAQFCHCLPRVDELGAVGSSLNPRPLGPGEATLTALPPFYQLKAGNMHSQDGIDSSRPLLDGGTRNL</sequence>
<evidence type="ECO:0000256" key="1">
    <source>
        <dbReference type="SAM" id="MobiDB-lite"/>
    </source>
</evidence>
<dbReference type="AlphaFoldDB" id="A0A7J6W741"/>
<feature type="compositionally biased region" description="Polar residues" evidence="1">
    <location>
        <begin position="44"/>
        <end position="53"/>
    </location>
</feature>
<proteinExistence type="predicted"/>
<accession>A0A7J6W741</accession>
<name>A0A7J6W741_THATH</name>
<dbReference type="Proteomes" id="UP000554482">
    <property type="component" value="Unassembled WGS sequence"/>
</dbReference>
<comment type="caution">
    <text evidence="2">The sequence shown here is derived from an EMBL/GenBank/DDBJ whole genome shotgun (WGS) entry which is preliminary data.</text>
</comment>
<reference evidence="2 3" key="1">
    <citation type="submission" date="2020-06" db="EMBL/GenBank/DDBJ databases">
        <title>Transcriptomic and genomic resources for Thalictrum thalictroides and T. hernandezii: Facilitating candidate gene discovery in an emerging model plant lineage.</title>
        <authorList>
            <person name="Arias T."/>
            <person name="Riano-Pachon D.M."/>
            <person name="Di Stilio V.S."/>
        </authorList>
    </citation>
    <scope>NUCLEOTIDE SEQUENCE [LARGE SCALE GENOMIC DNA]</scope>
    <source>
        <strain evidence="3">cv. WT478/WT964</strain>
        <tissue evidence="2">Leaves</tissue>
    </source>
</reference>
<feature type="region of interest" description="Disordered" evidence="1">
    <location>
        <begin position="117"/>
        <end position="137"/>
    </location>
</feature>
<protein>
    <submittedName>
        <fullName evidence="2">Uncharacterized protein</fullName>
    </submittedName>
</protein>
<evidence type="ECO:0000313" key="3">
    <source>
        <dbReference type="Proteomes" id="UP000554482"/>
    </source>
</evidence>
<feature type="region of interest" description="Disordered" evidence="1">
    <location>
        <begin position="44"/>
        <end position="68"/>
    </location>
</feature>
<dbReference type="EMBL" id="JABWDY010020378">
    <property type="protein sequence ID" value="KAF5193204.1"/>
    <property type="molecule type" value="Genomic_DNA"/>
</dbReference>